<dbReference type="Proteomes" id="UP001285352">
    <property type="component" value="Unassembled WGS sequence"/>
</dbReference>
<evidence type="ECO:0000313" key="2">
    <source>
        <dbReference type="EMBL" id="MDX8140704.1"/>
    </source>
</evidence>
<organism evidence="2 3">
    <name type="scientific">Lentzea sokolovensis</name>
    <dbReference type="NCBI Taxonomy" id="3095429"/>
    <lineage>
        <taxon>Bacteria</taxon>
        <taxon>Bacillati</taxon>
        <taxon>Actinomycetota</taxon>
        <taxon>Actinomycetes</taxon>
        <taxon>Pseudonocardiales</taxon>
        <taxon>Pseudonocardiaceae</taxon>
        <taxon>Lentzea</taxon>
    </lineage>
</organism>
<keyword evidence="3" id="KW-1185">Reference proteome</keyword>
<accession>A0ABU4UNU7</accession>
<protein>
    <submittedName>
        <fullName evidence="2">Uncharacterized protein</fullName>
    </submittedName>
</protein>
<comment type="caution">
    <text evidence="2">The sequence shown here is derived from an EMBL/GenBank/DDBJ whole genome shotgun (WGS) entry which is preliminary data.</text>
</comment>
<keyword evidence="1" id="KW-0732">Signal</keyword>
<evidence type="ECO:0000313" key="3">
    <source>
        <dbReference type="Proteomes" id="UP001285352"/>
    </source>
</evidence>
<feature type="chain" id="PRO_5046983871" evidence="1">
    <location>
        <begin position="23"/>
        <end position="124"/>
    </location>
</feature>
<name>A0ABU4UNU7_9PSEU</name>
<dbReference type="RefSeq" id="WP_319973057.1">
    <property type="nucleotide sequence ID" value="NZ_JAXAVU010000001.1"/>
</dbReference>
<dbReference type="EMBL" id="JAXAVU010000001">
    <property type="protein sequence ID" value="MDX8140704.1"/>
    <property type="molecule type" value="Genomic_DNA"/>
</dbReference>
<sequence length="124" mass="13366">MVFGRVLVAVACALVLTAQSTAAAPSQDDDYRPATTSTRYEAGSLTGVVHAPRTLVGVRPVVFHFRGSDVYAQELARQGFVVVLVDDRFSLDGHRELWREVVAGTGPLAERFARFAGHLAVAEP</sequence>
<dbReference type="InterPro" id="IPR029058">
    <property type="entry name" value="AB_hydrolase_fold"/>
</dbReference>
<gene>
    <name evidence="2" type="ORF">SK854_01180</name>
</gene>
<evidence type="ECO:0000256" key="1">
    <source>
        <dbReference type="SAM" id="SignalP"/>
    </source>
</evidence>
<feature type="signal peptide" evidence="1">
    <location>
        <begin position="1"/>
        <end position="22"/>
    </location>
</feature>
<dbReference type="Gene3D" id="3.40.50.1820">
    <property type="entry name" value="alpha/beta hydrolase"/>
    <property type="match status" value="1"/>
</dbReference>
<reference evidence="2 3" key="2">
    <citation type="submission" date="2023-11" db="EMBL/GenBank/DDBJ databases">
        <authorList>
            <person name="Lara A.C."/>
            <person name="Chronakova A."/>
        </authorList>
    </citation>
    <scope>NUCLEOTIDE SEQUENCE [LARGE SCALE GENOMIC DNA]</scope>
    <source>
        <strain evidence="2 3">BCCO 10_0061</strain>
    </source>
</reference>
<proteinExistence type="predicted"/>
<reference evidence="2 3" key="1">
    <citation type="submission" date="2023-11" db="EMBL/GenBank/DDBJ databases">
        <title>Lentzea sokolovensis, sp. nov., Lentzea kristufkii, sp. nov., and Lentzea miocenensis, sp. nov., rare actinobacteria from Sokolov Coal Basin, Miocene lacustrine sediment, Czech Republic.</title>
        <authorList>
            <person name="Lara A."/>
            <person name="Kotroba L."/>
            <person name="Nouioui I."/>
            <person name="Neumann-Schaal M."/>
            <person name="Mast Y."/>
            <person name="Chronakova A."/>
        </authorList>
    </citation>
    <scope>NUCLEOTIDE SEQUENCE [LARGE SCALE GENOMIC DNA]</scope>
    <source>
        <strain evidence="2 3">BCCO 10_0061</strain>
    </source>
</reference>